<evidence type="ECO:0000256" key="14">
    <source>
        <dbReference type="ARBA" id="ARBA00044770"/>
    </source>
</evidence>
<dbReference type="Proteomes" id="UP000016960">
    <property type="component" value="Unassembled WGS sequence"/>
</dbReference>
<dbReference type="EMBL" id="ASSJ01000085">
    <property type="protein sequence ID" value="ERN39893.1"/>
    <property type="molecule type" value="Genomic_DNA"/>
</dbReference>
<comment type="subcellular location">
    <subcellularLocation>
        <location evidence="1">Membrane</location>
        <topology evidence="1">Multi-pass membrane protein</topology>
    </subcellularLocation>
</comment>
<evidence type="ECO:0000256" key="3">
    <source>
        <dbReference type="ARBA" id="ARBA00022679"/>
    </source>
</evidence>
<sequence length="397" mass="43041">MLRNLIPVFDTGVQAWALEARLLRWLTLLWLCVGLVVLVSASYPVAQVEQGDGLFFLKRQLVWAFAGLVGFNLVARSPLERLLKIAPYVTIVLGGLIFATKLTGIGTEVNGAMRWIEIGPISLQPSEPIKPFLVLQSAWLFGEWEQLSWRSRVGWLCIFALVLGGILIQPNLSTAALCGMSLWAIALAAGIPWLYLLGVAGSGLALATISISLVDYQRRRVTSFLDPWADPQGDGFQLVQSLLAIASGGTWGTRLGLSHQKLFYLPIQHTDFIFAVFAEEFGFAGTVGLLLLLMGYATLALAVALKARQPIHRLIAMGATIFLIGQALINIGVATGSLPTTGLPLPLFSYGGNSLIASLLLAGLLVRVARESNEAKVVPLPIRHRPQFSERVNPQGR</sequence>
<dbReference type="PANTHER" id="PTHR30474">
    <property type="entry name" value="CELL CYCLE PROTEIN"/>
    <property type="match status" value="1"/>
</dbReference>
<evidence type="ECO:0000256" key="17">
    <source>
        <dbReference type="SAM" id="Phobius"/>
    </source>
</evidence>
<evidence type="ECO:0000256" key="12">
    <source>
        <dbReference type="ARBA" id="ARBA00041185"/>
    </source>
</evidence>
<dbReference type="GO" id="GO:0009252">
    <property type="term" value="P:peptidoglycan biosynthetic process"/>
    <property type="evidence" value="ECO:0007669"/>
    <property type="project" value="UniProtKB-KW"/>
</dbReference>
<comment type="caution">
    <text evidence="18">The sequence shown here is derived from an EMBL/GenBank/DDBJ whole genome shotgun (WGS) entry which is preliminary data.</text>
</comment>
<evidence type="ECO:0000256" key="15">
    <source>
        <dbReference type="ARBA" id="ARBA00049902"/>
    </source>
</evidence>
<dbReference type="EC" id="2.4.99.28" evidence="14"/>
<name>U5D5D5_9CHRO</name>
<evidence type="ECO:0000256" key="11">
    <source>
        <dbReference type="ARBA" id="ARBA00038053"/>
    </source>
</evidence>
<feature type="transmembrane region" description="Helical" evidence="17">
    <location>
        <begin position="235"/>
        <end position="252"/>
    </location>
</feature>
<proteinExistence type="inferred from homology"/>
<feature type="transmembrane region" description="Helical" evidence="17">
    <location>
        <begin position="22"/>
        <end position="41"/>
    </location>
</feature>
<keyword evidence="18" id="KW-0131">Cell cycle</keyword>
<keyword evidence="19" id="KW-1185">Reference proteome</keyword>
<evidence type="ECO:0000256" key="6">
    <source>
        <dbReference type="ARBA" id="ARBA00022984"/>
    </source>
</evidence>
<feature type="transmembrane region" description="Helical" evidence="17">
    <location>
        <begin position="192"/>
        <end position="214"/>
    </location>
</feature>
<feature type="transmembrane region" description="Helical" evidence="17">
    <location>
        <begin position="314"/>
        <end position="335"/>
    </location>
</feature>
<evidence type="ECO:0000313" key="18">
    <source>
        <dbReference type="EMBL" id="ERN39893.1"/>
    </source>
</evidence>
<feature type="transmembrane region" description="Helical" evidence="17">
    <location>
        <begin position="347"/>
        <end position="366"/>
    </location>
</feature>
<evidence type="ECO:0000256" key="16">
    <source>
        <dbReference type="ARBA" id="ARBA00049966"/>
    </source>
</evidence>
<protein>
    <recommendedName>
        <fullName evidence="12">Probable peptidoglycan glycosyltransferase FtsW</fullName>
        <ecNumber evidence="14">2.4.99.28</ecNumber>
    </recommendedName>
    <alternativeName>
        <fullName evidence="13">Cell division protein FtsW</fullName>
    </alternativeName>
    <alternativeName>
        <fullName evidence="10">Cell wall polymerase</fullName>
    </alternativeName>
    <alternativeName>
        <fullName evidence="9">Peptidoglycan polymerase</fullName>
    </alternativeName>
</protein>
<dbReference type="GO" id="GO:0008955">
    <property type="term" value="F:peptidoglycan glycosyltransferase activity"/>
    <property type="evidence" value="ECO:0007669"/>
    <property type="project" value="UniProtKB-EC"/>
</dbReference>
<evidence type="ECO:0000256" key="1">
    <source>
        <dbReference type="ARBA" id="ARBA00004141"/>
    </source>
</evidence>
<comment type="catalytic activity">
    <reaction evidence="15">
        <text>[GlcNAc-(1-&gt;4)-Mur2Ac(oyl-L-Ala-gamma-D-Glu-L-Lys-D-Ala-D-Ala)](n)-di-trans,octa-cis-undecaprenyl diphosphate + beta-D-GlcNAc-(1-&gt;4)-Mur2Ac(oyl-L-Ala-gamma-D-Glu-L-Lys-D-Ala-D-Ala)-di-trans,octa-cis-undecaprenyl diphosphate = [GlcNAc-(1-&gt;4)-Mur2Ac(oyl-L-Ala-gamma-D-Glu-L-Lys-D-Ala-D-Ala)](n+1)-di-trans,octa-cis-undecaprenyl diphosphate + di-trans,octa-cis-undecaprenyl diphosphate + H(+)</text>
        <dbReference type="Rhea" id="RHEA:23708"/>
        <dbReference type="Rhea" id="RHEA-COMP:9602"/>
        <dbReference type="Rhea" id="RHEA-COMP:9603"/>
        <dbReference type="ChEBI" id="CHEBI:15378"/>
        <dbReference type="ChEBI" id="CHEBI:58405"/>
        <dbReference type="ChEBI" id="CHEBI:60033"/>
        <dbReference type="ChEBI" id="CHEBI:78435"/>
        <dbReference type="EC" id="2.4.99.28"/>
    </reaction>
</comment>
<evidence type="ECO:0000256" key="7">
    <source>
        <dbReference type="ARBA" id="ARBA00022989"/>
    </source>
</evidence>
<keyword evidence="6" id="KW-0573">Peptidoglycan synthesis</keyword>
<gene>
    <name evidence="18" type="ORF">KR51_00036760</name>
</gene>
<dbReference type="PATRIC" id="fig|582515.4.peg.4146"/>
<dbReference type="InParanoid" id="U5D5D5"/>
<dbReference type="Pfam" id="PF01098">
    <property type="entry name" value="FTSW_RODA_SPOVE"/>
    <property type="match status" value="1"/>
</dbReference>
<dbReference type="STRING" id="582515.KR51_00036760"/>
<dbReference type="GO" id="GO:0051301">
    <property type="term" value="P:cell division"/>
    <property type="evidence" value="ECO:0007669"/>
    <property type="project" value="UniProtKB-KW"/>
</dbReference>
<evidence type="ECO:0000256" key="2">
    <source>
        <dbReference type="ARBA" id="ARBA00022676"/>
    </source>
</evidence>
<keyword evidence="8 17" id="KW-0472">Membrane</keyword>
<dbReference type="GO" id="GO:0005886">
    <property type="term" value="C:plasma membrane"/>
    <property type="evidence" value="ECO:0007669"/>
    <property type="project" value="TreeGrafter"/>
</dbReference>
<comment type="similarity">
    <text evidence="11">Belongs to the SEDS family. FtsW subfamily.</text>
</comment>
<dbReference type="FunCoup" id="U5D5D5">
    <property type="interactions" value="282"/>
</dbReference>
<keyword evidence="18" id="KW-0132">Cell division</keyword>
<dbReference type="AlphaFoldDB" id="U5D5D5"/>
<dbReference type="RefSeq" id="WP_022609315.1">
    <property type="nucleotide sequence ID" value="NZ_ASSJ01000085.1"/>
</dbReference>
<evidence type="ECO:0000256" key="4">
    <source>
        <dbReference type="ARBA" id="ARBA00022692"/>
    </source>
</evidence>
<comment type="function">
    <text evidence="16">Peptidoglycan polymerase that is essential for cell division.</text>
</comment>
<dbReference type="InterPro" id="IPR001182">
    <property type="entry name" value="FtsW/RodA"/>
</dbReference>
<organism evidence="18 19">
    <name type="scientific">Rubidibacter lacunae KORDI 51-2</name>
    <dbReference type="NCBI Taxonomy" id="582515"/>
    <lineage>
        <taxon>Bacteria</taxon>
        <taxon>Bacillati</taxon>
        <taxon>Cyanobacteriota</taxon>
        <taxon>Cyanophyceae</taxon>
        <taxon>Oscillatoriophycideae</taxon>
        <taxon>Chroococcales</taxon>
        <taxon>Aphanothecaceae</taxon>
        <taxon>Rubidibacter</taxon>
    </lineage>
</organism>
<feature type="transmembrane region" description="Helical" evidence="17">
    <location>
        <begin position="153"/>
        <end position="172"/>
    </location>
</feature>
<evidence type="ECO:0000256" key="10">
    <source>
        <dbReference type="ARBA" id="ARBA00033270"/>
    </source>
</evidence>
<dbReference type="GO" id="GO:0015648">
    <property type="term" value="F:lipid-linked peptidoglycan transporter activity"/>
    <property type="evidence" value="ECO:0007669"/>
    <property type="project" value="TreeGrafter"/>
</dbReference>
<keyword evidence="2" id="KW-0328">Glycosyltransferase</keyword>
<accession>U5D5D5</accession>
<dbReference type="PANTHER" id="PTHR30474:SF2">
    <property type="entry name" value="PEPTIDOGLYCAN GLYCOSYLTRANSFERASE FTSW-RELATED"/>
    <property type="match status" value="1"/>
</dbReference>
<dbReference type="eggNOG" id="COG0772">
    <property type="taxonomic scope" value="Bacteria"/>
</dbReference>
<keyword evidence="3" id="KW-0808">Transferase</keyword>
<feature type="transmembrane region" description="Helical" evidence="17">
    <location>
        <begin position="85"/>
        <end position="104"/>
    </location>
</feature>
<evidence type="ECO:0000313" key="19">
    <source>
        <dbReference type="Proteomes" id="UP000016960"/>
    </source>
</evidence>
<dbReference type="GO" id="GO:0032153">
    <property type="term" value="C:cell division site"/>
    <property type="evidence" value="ECO:0007669"/>
    <property type="project" value="TreeGrafter"/>
</dbReference>
<feature type="transmembrane region" description="Helical" evidence="17">
    <location>
        <begin position="61"/>
        <end position="79"/>
    </location>
</feature>
<evidence type="ECO:0000256" key="5">
    <source>
        <dbReference type="ARBA" id="ARBA00022960"/>
    </source>
</evidence>
<evidence type="ECO:0000256" key="8">
    <source>
        <dbReference type="ARBA" id="ARBA00023136"/>
    </source>
</evidence>
<keyword evidence="7 17" id="KW-1133">Transmembrane helix</keyword>
<keyword evidence="5" id="KW-0133">Cell shape</keyword>
<feature type="transmembrane region" description="Helical" evidence="17">
    <location>
        <begin position="272"/>
        <end position="302"/>
    </location>
</feature>
<evidence type="ECO:0000256" key="9">
    <source>
        <dbReference type="ARBA" id="ARBA00032370"/>
    </source>
</evidence>
<reference evidence="18 19" key="1">
    <citation type="submission" date="2013-05" db="EMBL/GenBank/DDBJ databases">
        <title>Draft genome sequence of Rubidibacter lacunae KORDI 51-2.</title>
        <authorList>
            <person name="Choi D.H."/>
            <person name="Noh J.H."/>
            <person name="Kwon K.-K."/>
            <person name="Lee J.-H."/>
            <person name="Ryu J.-Y."/>
        </authorList>
    </citation>
    <scope>NUCLEOTIDE SEQUENCE [LARGE SCALE GENOMIC DNA]</scope>
    <source>
        <strain evidence="18 19">KORDI 51-2</strain>
    </source>
</reference>
<keyword evidence="4 17" id="KW-0812">Transmembrane</keyword>
<evidence type="ECO:0000256" key="13">
    <source>
        <dbReference type="ARBA" id="ARBA00041418"/>
    </source>
</evidence>
<dbReference type="GO" id="GO:0008360">
    <property type="term" value="P:regulation of cell shape"/>
    <property type="evidence" value="ECO:0007669"/>
    <property type="project" value="UniProtKB-KW"/>
</dbReference>